<gene>
    <name evidence="2" type="ORF">B7O98_04535</name>
</gene>
<name>A0A2R7Y840_9CREN</name>
<sequence length="479" mass="53100">MKKLKLVSSWVVIGLVVLALIALLEKGPPIAYVFSGASPASPMSFGTYEFYLLVRERHQATAVFRLDDLKLPSNSRCVYVLISPDIPYTLEEGRHVAKALSQCVSYAALIADEWGTSNNVLIALNTSVRVVGDLVLDALRTPYPQAQMRVIGRYENTYEITLDIASEVSGGTPSGFVVNGYVVTGGNAPPIKRDVIYVAAYESVKDNPVYVIGDGSIFLNQVLTSKEGGRYREFALSVVEGLCGGQPNCYVVFDGSHHSGVKASDLLARPQLISNYVKNPQDLFYVITPMISLILHPTFWLPPLASWLNRFTGFIFGNELFYSSALLFAVVLTYYLVKGRFPSTSDFRLPEQSEVELFATSDIRNAVLAGRVKLGKEDFIKLYDMVNSVLVGVAGVELSDEKALQLLSKAVGAEASLKYFKEMNKLYVKVKKRKLLPIVLSWDRRVRKLITQSEEVLKALGTSLQSERGVEYVFLRFAR</sequence>
<feature type="transmembrane region" description="Helical" evidence="1">
    <location>
        <begin position="283"/>
        <end position="300"/>
    </location>
</feature>
<evidence type="ECO:0008006" key="4">
    <source>
        <dbReference type="Google" id="ProtNLM"/>
    </source>
</evidence>
<keyword evidence="1" id="KW-1133">Transmembrane helix</keyword>
<comment type="caution">
    <text evidence="2">The sequence shown here is derived from an EMBL/GenBank/DDBJ whole genome shotgun (WGS) entry which is preliminary data.</text>
</comment>
<feature type="transmembrane region" description="Helical" evidence="1">
    <location>
        <begin position="30"/>
        <end position="54"/>
    </location>
</feature>
<evidence type="ECO:0000313" key="2">
    <source>
        <dbReference type="EMBL" id="PUA33685.1"/>
    </source>
</evidence>
<evidence type="ECO:0000313" key="3">
    <source>
        <dbReference type="Proteomes" id="UP000244093"/>
    </source>
</evidence>
<feature type="transmembrane region" description="Helical" evidence="1">
    <location>
        <begin position="320"/>
        <end position="337"/>
    </location>
</feature>
<feature type="transmembrane region" description="Helical" evidence="1">
    <location>
        <begin position="7"/>
        <end position="24"/>
    </location>
</feature>
<reference evidence="2 3" key="1">
    <citation type="journal article" date="2018" name="Syst. Appl. Microbiol.">
        <title>A new symbiotic nanoarchaeote (Candidatus Nanoclepta minutus) and its host (Zestosphaera tikiterensis gen. nov., sp. nov.) from a New Zealand hot spring.</title>
        <authorList>
            <person name="St John E."/>
            <person name="Liu Y."/>
            <person name="Podar M."/>
            <person name="Stott M.B."/>
            <person name="Meneghin J."/>
            <person name="Chen Z."/>
            <person name="Lagutin K."/>
            <person name="Mitchell K."/>
            <person name="Reysenbach A.L."/>
        </authorList>
    </citation>
    <scope>NUCLEOTIDE SEQUENCE [LARGE SCALE GENOMIC DNA]</scope>
    <source>
        <strain evidence="2">NZ3</strain>
    </source>
</reference>
<dbReference type="EMBL" id="NBVN01000002">
    <property type="protein sequence ID" value="PUA33685.1"/>
    <property type="molecule type" value="Genomic_DNA"/>
</dbReference>
<proteinExistence type="predicted"/>
<dbReference type="Proteomes" id="UP000244093">
    <property type="component" value="Unassembled WGS sequence"/>
</dbReference>
<evidence type="ECO:0000256" key="1">
    <source>
        <dbReference type="SAM" id="Phobius"/>
    </source>
</evidence>
<keyword evidence="1" id="KW-0472">Membrane</keyword>
<dbReference type="AlphaFoldDB" id="A0A2R7Y840"/>
<organism evidence="2 3">
    <name type="scientific">Zestosphaera tikiterensis</name>
    <dbReference type="NCBI Taxonomy" id="1973259"/>
    <lineage>
        <taxon>Archaea</taxon>
        <taxon>Thermoproteota</taxon>
        <taxon>Thermoprotei</taxon>
        <taxon>Desulfurococcales</taxon>
        <taxon>Desulfurococcaceae</taxon>
        <taxon>Zestosphaera</taxon>
    </lineage>
</organism>
<protein>
    <recommendedName>
        <fullName evidence="4">DUF4350 domain-containing protein</fullName>
    </recommendedName>
</protein>
<keyword evidence="1" id="KW-0812">Transmembrane</keyword>
<accession>A0A2R7Y840</accession>